<sequence>MTSDHCRTREFLAQIWAALDGHAGDLDRVTVTGDSALRSAFAVTDLAAAGFGAAGLALSRLVATEGGTPPTVRVDRTLSSGWFDLPVGPSLPLTPQPSRPLSTTHPWMTEFRTADDRWLRVQGLFPRLRARIAGALGVAEDPEAVAAKVAGHDADEIEQVLVDGGAAVAASRSLAEWRAHPQARAVAAEPLVAVEPGGESPESWRPTPGRPLAGIRVLDLTRVVAGPMGTRFLAACGAEVLRLDAPDADETTWRGGGTDVGLGKRWAVLDLRTAEGWRRFLDLLAGADVLVHGYRPGAIDGLVPPDVRAAVRPGLVEVALNAYGWTGPWRDRRGFDTLVQFSTGLADETTSWALEDPGTRTPINALGRLVPPDRPRHLPVEALDFATGYQVAAAAINGLTRRLTTGLGSVSRLSLARTAALLADAGRPAEEPPIDLPLLGPTEDRVYATPHGPVRRLRFPVEIDGNPLFWERPYEAVGSSTPQWSATPPA</sequence>
<protein>
    <submittedName>
        <fullName evidence="1">CoA transferase</fullName>
    </submittedName>
</protein>
<comment type="caution">
    <text evidence="1">The sequence shown here is derived from an EMBL/GenBank/DDBJ whole genome shotgun (WGS) entry which is preliminary data.</text>
</comment>
<dbReference type="GO" id="GO:0016740">
    <property type="term" value="F:transferase activity"/>
    <property type="evidence" value="ECO:0007669"/>
    <property type="project" value="UniProtKB-KW"/>
</dbReference>
<dbReference type="InterPro" id="IPR003673">
    <property type="entry name" value="CoA-Trfase_fam_III"/>
</dbReference>
<dbReference type="Pfam" id="PF02515">
    <property type="entry name" value="CoA_transf_3"/>
    <property type="match status" value="1"/>
</dbReference>
<proteinExistence type="predicted"/>
<dbReference type="PANTHER" id="PTHR48228">
    <property type="entry name" value="SUCCINYL-COA--D-CITRAMALATE COA-TRANSFERASE"/>
    <property type="match status" value="1"/>
</dbReference>
<dbReference type="AlphaFoldDB" id="A0A931EUW8"/>
<dbReference type="Gene3D" id="3.40.50.10540">
    <property type="entry name" value="Crotonobetainyl-coa:carnitine coa-transferase, domain 1"/>
    <property type="match status" value="2"/>
</dbReference>
<dbReference type="Proteomes" id="UP000605361">
    <property type="component" value="Unassembled WGS sequence"/>
</dbReference>
<dbReference type="InterPro" id="IPR023606">
    <property type="entry name" value="CoA-Trfase_III_dom_1_sf"/>
</dbReference>
<dbReference type="InterPro" id="IPR044855">
    <property type="entry name" value="CoA-Trfase_III_dom3_sf"/>
</dbReference>
<dbReference type="Gene3D" id="3.30.1540.10">
    <property type="entry name" value="formyl-coa transferase, domain 3"/>
    <property type="match status" value="1"/>
</dbReference>
<gene>
    <name evidence="1" type="ORF">ITP53_04530</name>
</gene>
<reference evidence="1" key="1">
    <citation type="submission" date="2020-11" db="EMBL/GenBank/DDBJ databases">
        <title>Whole-genome analyses of Nonomuraea sp. K274.</title>
        <authorList>
            <person name="Veyisoglu A."/>
        </authorList>
    </citation>
    <scope>NUCLEOTIDE SEQUENCE</scope>
    <source>
        <strain evidence="1">K274</strain>
    </source>
</reference>
<dbReference type="PANTHER" id="PTHR48228:SF4">
    <property type="entry name" value="BLR3030 PROTEIN"/>
    <property type="match status" value="1"/>
</dbReference>
<evidence type="ECO:0000313" key="2">
    <source>
        <dbReference type="Proteomes" id="UP000605361"/>
    </source>
</evidence>
<name>A0A931EUW8_9ACTN</name>
<dbReference type="SUPFAM" id="SSF89796">
    <property type="entry name" value="CoA-transferase family III (CaiB/BaiF)"/>
    <property type="match status" value="2"/>
</dbReference>
<keyword evidence="2" id="KW-1185">Reference proteome</keyword>
<dbReference type="InterPro" id="IPR050509">
    <property type="entry name" value="CoA-transferase_III"/>
</dbReference>
<dbReference type="RefSeq" id="WP_195894001.1">
    <property type="nucleotide sequence ID" value="NZ_JADOGI010000008.1"/>
</dbReference>
<evidence type="ECO:0000313" key="1">
    <source>
        <dbReference type="EMBL" id="MBF8185014.1"/>
    </source>
</evidence>
<keyword evidence="1" id="KW-0808">Transferase</keyword>
<accession>A0A931EUW8</accession>
<dbReference type="EMBL" id="JADOGI010000008">
    <property type="protein sequence ID" value="MBF8185014.1"/>
    <property type="molecule type" value="Genomic_DNA"/>
</dbReference>
<organism evidence="1 2">
    <name type="scientific">Nonomuraea cypriaca</name>
    <dbReference type="NCBI Taxonomy" id="1187855"/>
    <lineage>
        <taxon>Bacteria</taxon>
        <taxon>Bacillati</taxon>
        <taxon>Actinomycetota</taxon>
        <taxon>Actinomycetes</taxon>
        <taxon>Streptosporangiales</taxon>
        <taxon>Streptosporangiaceae</taxon>
        <taxon>Nonomuraea</taxon>
    </lineage>
</organism>